<gene>
    <name evidence="1" type="ordered locus">Amet_1713</name>
</gene>
<dbReference type="InterPro" id="IPR007553">
    <property type="entry name" value="2-thiour_desulf"/>
</dbReference>
<dbReference type="Proteomes" id="UP000001572">
    <property type="component" value="Chromosome"/>
</dbReference>
<dbReference type="STRING" id="293826.Amet_1713"/>
<organism evidence="1 2">
    <name type="scientific">Alkaliphilus metalliredigens (strain QYMF)</name>
    <dbReference type="NCBI Taxonomy" id="293826"/>
    <lineage>
        <taxon>Bacteria</taxon>
        <taxon>Bacillati</taxon>
        <taxon>Bacillota</taxon>
        <taxon>Clostridia</taxon>
        <taxon>Peptostreptococcales</taxon>
        <taxon>Natronincolaceae</taxon>
        <taxon>Alkaliphilus</taxon>
    </lineage>
</organism>
<dbReference type="PANTHER" id="PTHR30087">
    <property type="entry name" value="INNER MEMBRANE PROTEIN"/>
    <property type="match status" value="1"/>
</dbReference>
<name>A6TNX1_ALKMQ</name>
<dbReference type="eggNOG" id="COG1683">
    <property type="taxonomic scope" value="Bacteria"/>
</dbReference>
<dbReference type="HOGENOM" id="CLU_076318_1_1_9"/>
<dbReference type="AlphaFoldDB" id="A6TNX1"/>
<protein>
    <submittedName>
        <fullName evidence="1">Uncharacterized protein</fullName>
    </submittedName>
</protein>
<proteinExistence type="predicted"/>
<dbReference type="KEGG" id="amt:Amet_1713"/>
<keyword evidence="2" id="KW-1185">Reference proteome</keyword>
<dbReference type="Pfam" id="PF04463">
    <property type="entry name" value="2-thiour_desulf"/>
    <property type="match status" value="1"/>
</dbReference>
<dbReference type="RefSeq" id="WP_012062927.1">
    <property type="nucleotide sequence ID" value="NC_009633.1"/>
</dbReference>
<reference evidence="2" key="1">
    <citation type="journal article" date="2016" name="Genome Announc.">
        <title>Complete genome sequence of Alkaliphilus metalliredigens strain QYMF, an alkaliphilic and metal-reducing bacterium isolated from borax-contaminated leachate ponds.</title>
        <authorList>
            <person name="Hwang C."/>
            <person name="Copeland A."/>
            <person name="Lucas S."/>
            <person name="Lapidus A."/>
            <person name="Barry K."/>
            <person name="Detter J.C."/>
            <person name="Glavina Del Rio T."/>
            <person name="Hammon N."/>
            <person name="Israni S."/>
            <person name="Dalin E."/>
            <person name="Tice H."/>
            <person name="Pitluck S."/>
            <person name="Chertkov O."/>
            <person name="Brettin T."/>
            <person name="Bruce D."/>
            <person name="Han C."/>
            <person name="Schmutz J."/>
            <person name="Larimer F."/>
            <person name="Land M.L."/>
            <person name="Hauser L."/>
            <person name="Kyrpides N."/>
            <person name="Mikhailova N."/>
            <person name="Ye Q."/>
            <person name="Zhou J."/>
            <person name="Richardson P."/>
            <person name="Fields M.W."/>
        </authorList>
    </citation>
    <scope>NUCLEOTIDE SEQUENCE [LARGE SCALE GENOMIC DNA]</scope>
    <source>
        <strain evidence="2">QYMF</strain>
    </source>
</reference>
<dbReference type="EMBL" id="CP000724">
    <property type="protein sequence ID" value="ABR47889.1"/>
    <property type="molecule type" value="Genomic_DNA"/>
</dbReference>
<evidence type="ECO:0000313" key="1">
    <source>
        <dbReference type="EMBL" id="ABR47889.1"/>
    </source>
</evidence>
<sequence>MILVSACLIGVNCRYDGKHSLVKSMLEELDPKDLLPICPEQLGGLSTPRSPAEIVGGDGKDVLKGNAKVMTIDGKDVTEAFVRGAQESLKMAKFMGVTHAVLKSNSPSCGAGEVYDGSFTGKLIKGDGVTTALLKQHGIKVLT</sequence>
<dbReference type="OrthoDB" id="9797779at2"/>
<dbReference type="PANTHER" id="PTHR30087:SF1">
    <property type="entry name" value="HYPOTHETICAL CYTOSOLIC PROTEIN"/>
    <property type="match status" value="1"/>
</dbReference>
<accession>A6TNX1</accession>
<evidence type="ECO:0000313" key="2">
    <source>
        <dbReference type="Proteomes" id="UP000001572"/>
    </source>
</evidence>